<dbReference type="KEGG" id="laj:A0128_13335"/>
<reference evidence="1 2" key="1">
    <citation type="submission" date="2016-04" db="EMBL/GenBank/DDBJ databases">
        <title>Complete genome seqeunce of Leptospira alstonii serovar Room22.</title>
        <authorList>
            <person name="Nally J.E."/>
            <person name="Bayles D.O."/>
            <person name="Hurley D."/>
            <person name="Fanning S."/>
            <person name="McMahon B.J."/>
            <person name="Arent Z."/>
        </authorList>
    </citation>
    <scope>NUCLEOTIDE SEQUENCE [LARGE SCALE GENOMIC DNA]</scope>
    <source>
        <strain evidence="1 2">GWTS #1</strain>
    </source>
</reference>
<name>A0A1D7V2L6_9LEPT</name>
<dbReference type="InterPro" id="IPR011458">
    <property type="entry name" value="DUF1564"/>
</dbReference>
<sequence>MRSLLKGKHVELGDHSKSKRISASDLWIPKRYVPHLRRQIAISGSLKNYLEFLLIKNRSKFPSMFDFSKNEKTTYQNLNLELVRFSFRPNSSDWAELRVVARYYGLSICNFFVMLIQIEGDGAQAVDRFVSKKTNTLKINGKKNGITLIQSIVPGRKFISFSILLGGTLPKTFSSDS</sequence>
<dbReference type="EMBL" id="CP015217">
    <property type="protein sequence ID" value="AOP36075.1"/>
    <property type="molecule type" value="Genomic_DNA"/>
</dbReference>
<keyword evidence="2" id="KW-1185">Reference proteome</keyword>
<dbReference type="Proteomes" id="UP000094197">
    <property type="component" value="Chromosome 1"/>
</dbReference>
<evidence type="ECO:0000313" key="1">
    <source>
        <dbReference type="EMBL" id="AOP36075.1"/>
    </source>
</evidence>
<dbReference type="Pfam" id="PF07600">
    <property type="entry name" value="DUF1564"/>
    <property type="match status" value="1"/>
</dbReference>
<protein>
    <recommendedName>
        <fullName evidence="3">PF07600 family protein</fullName>
    </recommendedName>
</protein>
<accession>A0A1D7V2L6</accession>
<gene>
    <name evidence="1" type="ORF">A0128_13335</name>
</gene>
<evidence type="ECO:0008006" key="3">
    <source>
        <dbReference type="Google" id="ProtNLM"/>
    </source>
</evidence>
<organism evidence="1 2">
    <name type="scientific">Leptospira tipperaryensis</name>
    <dbReference type="NCBI Taxonomy" id="2564040"/>
    <lineage>
        <taxon>Bacteria</taxon>
        <taxon>Pseudomonadati</taxon>
        <taxon>Spirochaetota</taxon>
        <taxon>Spirochaetia</taxon>
        <taxon>Leptospirales</taxon>
        <taxon>Leptospiraceae</taxon>
        <taxon>Leptospira</taxon>
    </lineage>
</organism>
<proteinExistence type="predicted"/>
<evidence type="ECO:0000313" key="2">
    <source>
        <dbReference type="Proteomes" id="UP000094197"/>
    </source>
</evidence>
<dbReference type="AlphaFoldDB" id="A0A1D7V2L6"/>